<evidence type="ECO:0000313" key="1">
    <source>
        <dbReference type="EMBL" id="KFF02967.1"/>
    </source>
</evidence>
<sequence length="132" mass="15677">MICKNYTVTGEDVNDIMVMESNAYFSYTIKILYHFLFDKGFSKQKLNSLNLALQEGNSELVCYKNLMFTEDFFIEMKHFHMDKNINIKSRFFNSKNECCAEVTKEFEWFDDIRREVIATPVKILKGFSPFMK</sequence>
<dbReference type="Proteomes" id="UP000028715">
    <property type="component" value="Unassembled WGS sequence"/>
</dbReference>
<protein>
    <recommendedName>
        <fullName evidence="3">Thioesterase</fullName>
    </recommendedName>
</protein>
<dbReference type="STRING" id="362418.IW19_22785"/>
<gene>
    <name evidence="1" type="ORF">IW19_22785</name>
</gene>
<proteinExistence type="predicted"/>
<dbReference type="OrthoDB" id="1163807at2"/>
<accession>A0A085ZEV3</accession>
<dbReference type="AlphaFoldDB" id="A0A085ZEV3"/>
<evidence type="ECO:0000313" key="2">
    <source>
        <dbReference type="Proteomes" id="UP000028715"/>
    </source>
</evidence>
<dbReference type="eggNOG" id="ENOG50345T9">
    <property type="taxonomic scope" value="Bacteria"/>
</dbReference>
<reference evidence="1 2" key="1">
    <citation type="submission" date="2014-07" db="EMBL/GenBank/DDBJ databases">
        <title>Genome of Flavobacterium reichenbachii LMG 25512.</title>
        <authorList>
            <person name="Stropko S.J."/>
            <person name="Pipes S.E."/>
            <person name="Newman J.D."/>
        </authorList>
    </citation>
    <scope>NUCLEOTIDE SEQUENCE [LARGE SCALE GENOMIC DNA]</scope>
    <source>
        <strain evidence="1 2">LMG 25512</strain>
    </source>
</reference>
<dbReference type="EMBL" id="JPRL01000003">
    <property type="protein sequence ID" value="KFF02967.1"/>
    <property type="molecule type" value="Genomic_DNA"/>
</dbReference>
<keyword evidence="2" id="KW-1185">Reference proteome</keyword>
<name>A0A085ZEV3_9FLAO</name>
<comment type="caution">
    <text evidence="1">The sequence shown here is derived from an EMBL/GenBank/DDBJ whole genome shotgun (WGS) entry which is preliminary data.</text>
</comment>
<evidence type="ECO:0008006" key="3">
    <source>
        <dbReference type="Google" id="ProtNLM"/>
    </source>
</evidence>
<organism evidence="1 2">
    <name type="scientific">Flavobacterium reichenbachii</name>
    <dbReference type="NCBI Taxonomy" id="362418"/>
    <lineage>
        <taxon>Bacteria</taxon>
        <taxon>Pseudomonadati</taxon>
        <taxon>Bacteroidota</taxon>
        <taxon>Flavobacteriia</taxon>
        <taxon>Flavobacteriales</taxon>
        <taxon>Flavobacteriaceae</taxon>
        <taxon>Flavobacterium</taxon>
    </lineage>
</organism>
<dbReference type="RefSeq" id="WP_035689691.1">
    <property type="nucleotide sequence ID" value="NZ_JPRL01000003.1"/>
</dbReference>